<feature type="compositionally biased region" description="Basic and acidic residues" evidence="2">
    <location>
        <begin position="244"/>
        <end position="256"/>
    </location>
</feature>
<gene>
    <name evidence="3" type="ORF">M501DRAFT_992945</name>
</gene>
<keyword evidence="1" id="KW-0175">Coiled coil</keyword>
<organism evidence="3 4">
    <name type="scientific">Patellaria atrata CBS 101060</name>
    <dbReference type="NCBI Taxonomy" id="1346257"/>
    <lineage>
        <taxon>Eukaryota</taxon>
        <taxon>Fungi</taxon>
        <taxon>Dikarya</taxon>
        <taxon>Ascomycota</taxon>
        <taxon>Pezizomycotina</taxon>
        <taxon>Dothideomycetes</taxon>
        <taxon>Dothideomycetes incertae sedis</taxon>
        <taxon>Patellariales</taxon>
        <taxon>Patellariaceae</taxon>
        <taxon>Patellaria</taxon>
    </lineage>
</organism>
<feature type="compositionally biased region" description="Polar residues" evidence="2">
    <location>
        <begin position="555"/>
        <end position="564"/>
    </location>
</feature>
<protein>
    <submittedName>
        <fullName evidence="3">Uncharacterized protein</fullName>
    </submittedName>
</protein>
<evidence type="ECO:0000256" key="2">
    <source>
        <dbReference type="SAM" id="MobiDB-lite"/>
    </source>
</evidence>
<dbReference type="PRINTS" id="PR01217">
    <property type="entry name" value="PRICHEXTENSN"/>
</dbReference>
<dbReference type="AlphaFoldDB" id="A0A9P4SAK1"/>
<feature type="coiled-coil region" evidence="1">
    <location>
        <begin position="836"/>
        <end position="870"/>
    </location>
</feature>
<dbReference type="OrthoDB" id="3945642at2759"/>
<name>A0A9P4SAK1_9PEZI</name>
<feature type="compositionally biased region" description="Low complexity" evidence="2">
    <location>
        <begin position="307"/>
        <end position="319"/>
    </location>
</feature>
<feature type="compositionally biased region" description="Basic and acidic residues" evidence="2">
    <location>
        <begin position="226"/>
        <end position="235"/>
    </location>
</feature>
<dbReference type="EMBL" id="MU006097">
    <property type="protein sequence ID" value="KAF2838068.1"/>
    <property type="molecule type" value="Genomic_DNA"/>
</dbReference>
<feature type="compositionally biased region" description="Pro residues" evidence="2">
    <location>
        <begin position="320"/>
        <end position="452"/>
    </location>
</feature>
<comment type="caution">
    <text evidence="3">The sequence shown here is derived from an EMBL/GenBank/DDBJ whole genome shotgun (WGS) entry which is preliminary data.</text>
</comment>
<feature type="region of interest" description="Disordered" evidence="2">
    <location>
        <begin position="200"/>
        <end position="714"/>
    </location>
</feature>
<evidence type="ECO:0000256" key="1">
    <source>
        <dbReference type="SAM" id="Coils"/>
    </source>
</evidence>
<feature type="region of interest" description="Disordered" evidence="2">
    <location>
        <begin position="1"/>
        <end position="61"/>
    </location>
</feature>
<accession>A0A9P4SAK1</accession>
<feature type="compositionally biased region" description="Polar residues" evidence="2">
    <location>
        <begin position="205"/>
        <end position="221"/>
    </location>
</feature>
<feature type="compositionally biased region" description="Basic and acidic residues" evidence="2">
    <location>
        <begin position="641"/>
        <end position="653"/>
    </location>
</feature>
<feature type="compositionally biased region" description="Low complexity" evidence="2">
    <location>
        <begin position="565"/>
        <end position="577"/>
    </location>
</feature>
<evidence type="ECO:0000313" key="3">
    <source>
        <dbReference type="EMBL" id="KAF2838068.1"/>
    </source>
</evidence>
<proteinExistence type="predicted"/>
<keyword evidence="4" id="KW-1185">Reference proteome</keyword>
<feature type="compositionally biased region" description="Pro residues" evidence="2">
    <location>
        <begin position="481"/>
        <end position="510"/>
    </location>
</feature>
<evidence type="ECO:0000313" key="4">
    <source>
        <dbReference type="Proteomes" id="UP000799429"/>
    </source>
</evidence>
<reference evidence="3" key="1">
    <citation type="journal article" date="2020" name="Stud. Mycol.">
        <title>101 Dothideomycetes genomes: a test case for predicting lifestyles and emergence of pathogens.</title>
        <authorList>
            <person name="Haridas S."/>
            <person name="Albert R."/>
            <person name="Binder M."/>
            <person name="Bloem J."/>
            <person name="Labutti K."/>
            <person name="Salamov A."/>
            <person name="Andreopoulos B."/>
            <person name="Baker S."/>
            <person name="Barry K."/>
            <person name="Bills G."/>
            <person name="Bluhm B."/>
            <person name="Cannon C."/>
            <person name="Castanera R."/>
            <person name="Culley D."/>
            <person name="Daum C."/>
            <person name="Ezra D."/>
            <person name="Gonzalez J."/>
            <person name="Henrissat B."/>
            <person name="Kuo A."/>
            <person name="Liang C."/>
            <person name="Lipzen A."/>
            <person name="Lutzoni F."/>
            <person name="Magnuson J."/>
            <person name="Mondo S."/>
            <person name="Nolan M."/>
            <person name="Ohm R."/>
            <person name="Pangilinan J."/>
            <person name="Park H.-J."/>
            <person name="Ramirez L."/>
            <person name="Alfaro M."/>
            <person name="Sun H."/>
            <person name="Tritt A."/>
            <person name="Yoshinaga Y."/>
            <person name="Zwiers L.-H."/>
            <person name="Turgeon B."/>
            <person name="Goodwin S."/>
            <person name="Spatafora J."/>
            <person name="Crous P."/>
            <person name="Grigoriev I."/>
        </authorList>
    </citation>
    <scope>NUCLEOTIDE SEQUENCE</scope>
    <source>
        <strain evidence="3">CBS 101060</strain>
    </source>
</reference>
<dbReference type="Proteomes" id="UP000799429">
    <property type="component" value="Unassembled WGS sequence"/>
</dbReference>
<sequence length="937" mass="104993">MQGGPSGSRYPTPPPFQMAPQAQGHVQSRPHPENSRPIYGQDPGMGPDGTQFRLLSADPDRRRMGTEYSLRSSQIMHPTKFPVTYEGWTFRKVPSNELSIGETPSWSRVHRTQMPVDTEELAKMVKVHRAKTKKSVMEEYSALRSENQRRQIGKLRQELKDSEKNPNAVWNLATIETETRKLNSRATETILMKVIMKRQPDASLVDSSRNAQDGRSGNFSGQYVDLDERGRRSPSDFHQSPRMRSKENFEHQDRPHTSNQIPRAWTNERPTPPVSSPPGQLNRPSRPPPHDPGSTWPQGPPQGVLKSMGSPYQSGSSSIPPQPQGSMPPPPQATSGFMPPPPPQTHGNMPPPPPPTHETMPPPPPPTHGNMRPPPPPSHSNMPPPPPPSHSNMPLPPPPSYGNMPPPPPPSHGNIPPPPPSSGPLPPPPHPSHGPAAPPPHLSHGPVPPPPQQMQGTARPPPQQMQGTARPPSRAPQGNMPLPPQPPQGAFPQPPPPSQGRGQPHPPPGPGIMKSPPAQNHQMAPKGSVKQPSMKPSFENYQNGAPSAKGVRINPPNNAAQQKVSNSFDSDSDSGPSFVQFADEQMNRPKKQVPKVSASQIQKPRDGKWSDQSEGPDVYRSQKLPRKPSLKNILRSMSPQRDQRAYPRTRDKISQWNSYDGSDDDSVGRDSVFSGRGSNPYDTPPSSPSDTSRFSAKDYPRGGLHRAASPGRQNYERAYRQHGKLPSYVLPRAPSPGYIHEDIYRNPAAYRTYSGVRDPIHRSGADYRTIEDLDRAGLRGKQLDYALDRRPLERSITYDSYERDTNYLARSYAQRRLSSALPERDVLSDIRHNTHMQEAKDHMLRDRERALRLEAERNNIDRRALEVEKRALDTELLRQKTIRDAEGFRHLTEQRERRLREQEAIELEQAARLRRPMIRHVSRSDLRDEQLYMRKYR</sequence>